<comment type="subcellular location">
    <subcellularLocation>
        <location evidence="1">Periplasm</location>
    </subcellularLocation>
</comment>
<dbReference type="AlphaFoldDB" id="A0A6M7TZE6"/>
<dbReference type="PANTHER" id="PTHR30290">
    <property type="entry name" value="PERIPLASMIC BINDING COMPONENT OF ABC TRANSPORTER"/>
    <property type="match status" value="1"/>
</dbReference>
<dbReference type="Gene3D" id="3.90.76.10">
    <property type="entry name" value="Dipeptide-binding Protein, Domain 1"/>
    <property type="match status" value="1"/>
</dbReference>
<name>A0A6M7TZE6_RHILI</name>
<dbReference type="Gene3D" id="3.10.105.10">
    <property type="entry name" value="Dipeptide-binding Protein, Domain 3"/>
    <property type="match status" value="1"/>
</dbReference>
<dbReference type="PIRSF" id="PIRSF002741">
    <property type="entry name" value="MppA"/>
    <property type="match status" value="1"/>
</dbReference>
<dbReference type="Gene3D" id="3.40.190.10">
    <property type="entry name" value="Periplasmic binding protein-like II"/>
    <property type="match status" value="1"/>
</dbReference>
<evidence type="ECO:0000256" key="4">
    <source>
        <dbReference type="ARBA" id="ARBA00022729"/>
    </source>
</evidence>
<comment type="similarity">
    <text evidence="2">Belongs to the bacterial solute-binding protein 5 family.</text>
</comment>
<gene>
    <name evidence="5" type="ORF">A8145_19195</name>
</gene>
<dbReference type="EMBL" id="LYTK01000019">
    <property type="protein sequence ID" value="OBQ63241.1"/>
    <property type="molecule type" value="Genomic_DNA"/>
</dbReference>
<proteinExistence type="inferred from homology"/>
<dbReference type="Proteomes" id="UP000093737">
    <property type="component" value="Unassembled WGS sequence"/>
</dbReference>
<dbReference type="GO" id="GO:0015833">
    <property type="term" value="P:peptide transport"/>
    <property type="evidence" value="ECO:0007669"/>
    <property type="project" value="TreeGrafter"/>
</dbReference>
<dbReference type="InterPro" id="IPR039424">
    <property type="entry name" value="SBP_5"/>
</dbReference>
<evidence type="ECO:0000256" key="1">
    <source>
        <dbReference type="ARBA" id="ARBA00004418"/>
    </source>
</evidence>
<dbReference type="CDD" id="cd08503">
    <property type="entry name" value="PBP2_NikA_DppA_OppA_like_17"/>
    <property type="match status" value="1"/>
</dbReference>
<evidence type="ECO:0000313" key="6">
    <source>
        <dbReference type="Proteomes" id="UP000093737"/>
    </source>
</evidence>
<organism evidence="5 6">
    <name type="scientific">Rhizobium loti</name>
    <name type="common">Mesorhizobium loti</name>
    <dbReference type="NCBI Taxonomy" id="381"/>
    <lineage>
        <taxon>Bacteria</taxon>
        <taxon>Pseudomonadati</taxon>
        <taxon>Pseudomonadota</taxon>
        <taxon>Alphaproteobacteria</taxon>
        <taxon>Hyphomicrobiales</taxon>
        <taxon>Phyllobacteriaceae</taxon>
        <taxon>Mesorhizobium</taxon>
    </lineage>
</organism>
<evidence type="ECO:0000256" key="2">
    <source>
        <dbReference type="ARBA" id="ARBA00005695"/>
    </source>
</evidence>
<dbReference type="SUPFAM" id="SSF53850">
    <property type="entry name" value="Periplasmic binding protein-like II"/>
    <property type="match status" value="1"/>
</dbReference>
<reference evidence="5 6" key="1">
    <citation type="submission" date="2016-05" db="EMBL/GenBank/DDBJ databases">
        <authorList>
            <person name="Ramsay J.P."/>
        </authorList>
    </citation>
    <scope>NUCLEOTIDE SEQUENCE [LARGE SCALE GENOMIC DNA]</scope>
    <source>
        <strain evidence="5 6">NZP2042</strain>
    </source>
</reference>
<protein>
    <submittedName>
        <fullName evidence="5">Uncharacterized protein</fullName>
    </submittedName>
</protein>
<sequence length="526" mass="57632">MQDKQDPSLAGIMATRRQFMGAVGMLALSASLVGQTSMARAEPKQGGSVKFAINDGTQTDSYDPATWQNSYTQVIFGGTLCNALTELDVEGAAVPDLAESFAPSDNLKVWTYTLRPGLKFHDGTPVTPNDVIQSYRHHMGPSSSSAVKALVDSIVDIKADGDRKVVFTLSGGNADFPYLTADVHLVILPAKPEGGVAWEKGVATGPYMIDDNQPGISVRMKRNPAYHKPGQPYFDAIEFVNIIDVAARTNALLTGEIDYMVDVDIKTLKMLEQNTDIEITKVSGLRHFSFSMNTKTAPFDNPDVRQALKHAIDRNDVINKAFLGNAKVANDNPAAPQIVFAVNPEPIHEYDVAKAKEYLAKAGLTTLSVDLSVAETAFPNAIDAALLFKEHAAKAGIDINVIREPDDGYWDNVWQHKPFVGVDWLGKPTLDSLFTTTYATGAPWNDTAWSNGRFDELLVQARAESDKTKRQAMYSEMQQILHDDGGALVIAYALFMDALSKKITHGKIGNMLQCDNFRMAERWWLA</sequence>
<keyword evidence="3" id="KW-0813">Transport</keyword>
<comment type="caution">
    <text evidence="5">The sequence shown here is derived from an EMBL/GenBank/DDBJ whole genome shotgun (WGS) entry which is preliminary data.</text>
</comment>
<evidence type="ECO:0000313" key="5">
    <source>
        <dbReference type="EMBL" id="OBQ63241.1"/>
    </source>
</evidence>
<accession>A0A6M7TZE6</accession>
<dbReference type="InterPro" id="IPR030678">
    <property type="entry name" value="Peptide/Ni-bd"/>
</dbReference>
<dbReference type="InterPro" id="IPR006311">
    <property type="entry name" value="TAT_signal"/>
</dbReference>
<dbReference type="GO" id="GO:0030288">
    <property type="term" value="C:outer membrane-bounded periplasmic space"/>
    <property type="evidence" value="ECO:0007669"/>
    <property type="project" value="UniProtKB-ARBA"/>
</dbReference>
<dbReference type="PANTHER" id="PTHR30290:SF10">
    <property type="entry name" value="PERIPLASMIC OLIGOPEPTIDE-BINDING PROTEIN-RELATED"/>
    <property type="match status" value="1"/>
</dbReference>
<dbReference type="Pfam" id="PF00496">
    <property type="entry name" value="SBP_bac_5"/>
    <property type="match status" value="1"/>
</dbReference>
<dbReference type="InterPro" id="IPR000914">
    <property type="entry name" value="SBP_5_dom"/>
</dbReference>
<dbReference type="RefSeq" id="WP_056570721.1">
    <property type="nucleotide sequence ID" value="NZ_CP033334.1"/>
</dbReference>
<evidence type="ECO:0000256" key="3">
    <source>
        <dbReference type="ARBA" id="ARBA00022448"/>
    </source>
</evidence>
<dbReference type="GO" id="GO:0043190">
    <property type="term" value="C:ATP-binding cassette (ABC) transporter complex"/>
    <property type="evidence" value="ECO:0007669"/>
    <property type="project" value="InterPro"/>
</dbReference>
<dbReference type="GO" id="GO:1904680">
    <property type="term" value="F:peptide transmembrane transporter activity"/>
    <property type="evidence" value="ECO:0007669"/>
    <property type="project" value="TreeGrafter"/>
</dbReference>
<keyword evidence="4" id="KW-0732">Signal</keyword>
<dbReference type="PROSITE" id="PS51318">
    <property type="entry name" value="TAT"/>
    <property type="match status" value="1"/>
</dbReference>